<proteinExistence type="predicted"/>
<evidence type="ECO:0000313" key="7">
    <source>
        <dbReference type="Proteomes" id="UP000060699"/>
    </source>
</evidence>
<dbReference type="GO" id="GO:0003677">
    <property type="term" value="F:DNA binding"/>
    <property type="evidence" value="ECO:0007669"/>
    <property type="project" value="InterPro"/>
</dbReference>
<dbReference type="CDD" id="cd06127">
    <property type="entry name" value="DEDDh"/>
    <property type="match status" value="1"/>
</dbReference>
<dbReference type="OrthoDB" id="9803913at2"/>
<comment type="catalytic activity">
    <reaction evidence="4">
        <text>DNA(n) + a 2'-deoxyribonucleoside 5'-triphosphate = DNA(n+1) + diphosphate</text>
        <dbReference type="Rhea" id="RHEA:22508"/>
        <dbReference type="Rhea" id="RHEA-COMP:17339"/>
        <dbReference type="Rhea" id="RHEA-COMP:17340"/>
        <dbReference type="ChEBI" id="CHEBI:33019"/>
        <dbReference type="ChEBI" id="CHEBI:61560"/>
        <dbReference type="ChEBI" id="CHEBI:173112"/>
        <dbReference type="EC" id="2.7.7.7"/>
    </reaction>
</comment>
<evidence type="ECO:0000313" key="6">
    <source>
        <dbReference type="EMBL" id="ALV04599.1"/>
    </source>
</evidence>
<dbReference type="InterPro" id="IPR012337">
    <property type="entry name" value="RNaseH-like_sf"/>
</dbReference>
<feature type="domain" description="Exonuclease" evidence="5">
    <location>
        <begin position="4"/>
        <end position="180"/>
    </location>
</feature>
<organism evidence="6 7">
    <name type="scientific">Roseateles depolymerans</name>
    <dbReference type="NCBI Taxonomy" id="76731"/>
    <lineage>
        <taxon>Bacteria</taxon>
        <taxon>Pseudomonadati</taxon>
        <taxon>Pseudomonadota</taxon>
        <taxon>Betaproteobacteria</taxon>
        <taxon>Burkholderiales</taxon>
        <taxon>Sphaerotilaceae</taxon>
        <taxon>Roseateles</taxon>
    </lineage>
</organism>
<dbReference type="STRING" id="76731.RD2015_94"/>
<name>A0A0U3LIC5_9BURK</name>
<dbReference type="SUPFAM" id="SSF53098">
    <property type="entry name" value="Ribonuclease H-like"/>
    <property type="match status" value="1"/>
</dbReference>
<dbReference type="EC" id="2.7.7.7" evidence="1"/>
<accession>A0A0U3LIC5</accession>
<dbReference type="InterPro" id="IPR006054">
    <property type="entry name" value="DnaQ"/>
</dbReference>
<evidence type="ECO:0000256" key="4">
    <source>
        <dbReference type="ARBA" id="ARBA00049244"/>
    </source>
</evidence>
<dbReference type="GO" id="GO:0003887">
    <property type="term" value="F:DNA-directed DNA polymerase activity"/>
    <property type="evidence" value="ECO:0007669"/>
    <property type="project" value="UniProtKB-EC"/>
</dbReference>
<evidence type="ECO:0000259" key="5">
    <source>
        <dbReference type="SMART" id="SM00479"/>
    </source>
</evidence>
<protein>
    <recommendedName>
        <fullName evidence="1">DNA-directed DNA polymerase</fullName>
        <ecNumber evidence="1">2.7.7.7</ecNumber>
    </recommendedName>
</protein>
<evidence type="ECO:0000256" key="3">
    <source>
        <dbReference type="ARBA" id="ARBA00026073"/>
    </source>
</evidence>
<dbReference type="GO" id="GO:0005829">
    <property type="term" value="C:cytosol"/>
    <property type="evidence" value="ECO:0007669"/>
    <property type="project" value="TreeGrafter"/>
</dbReference>
<dbReference type="GO" id="GO:0045004">
    <property type="term" value="P:DNA replication proofreading"/>
    <property type="evidence" value="ECO:0007669"/>
    <property type="project" value="TreeGrafter"/>
</dbReference>
<dbReference type="AlphaFoldDB" id="A0A0U3LIC5"/>
<dbReference type="PANTHER" id="PTHR30231">
    <property type="entry name" value="DNA POLYMERASE III SUBUNIT EPSILON"/>
    <property type="match status" value="1"/>
</dbReference>
<dbReference type="RefSeq" id="WP_083525198.1">
    <property type="nucleotide sequence ID" value="NZ_CP013729.1"/>
</dbReference>
<dbReference type="SMART" id="SM00479">
    <property type="entry name" value="EXOIII"/>
    <property type="match status" value="1"/>
</dbReference>
<gene>
    <name evidence="6" type="ORF">RD2015_94</name>
</gene>
<dbReference type="InterPro" id="IPR013520">
    <property type="entry name" value="Ribonucl_H"/>
</dbReference>
<dbReference type="NCBIfam" id="TIGR00573">
    <property type="entry name" value="dnaq"/>
    <property type="match status" value="1"/>
</dbReference>
<dbReference type="Pfam" id="PF00929">
    <property type="entry name" value="RNase_T"/>
    <property type="match status" value="1"/>
</dbReference>
<dbReference type="EMBL" id="CP013729">
    <property type="protein sequence ID" value="ALV04599.1"/>
    <property type="molecule type" value="Genomic_DNA"/>
</dbReference>
<reference evidence="6 7" key="1">
    <citation type="submission" date="2015-12" db="EMBL/GenBank/DDBJ databases">
        <title>Complete genome of Roseateles depolymerans KCTC 42856.</title>
        <authorList>
            <person name="Kim K.M."/>
        </authorList>
    </citation>
    <scope>NUCLEOTIDE SEQUENCE [LARGE SCALE GENOMIC DNA]</scope>
    <source>
        <strain evidence="6 7">KCTC 42856</strain>
    </source>
</reference>
<comment type="subunit">
    <text evidence="3">DNA polymerase III contains a core (composed of alpha, epsilon and theta chains) that associates with a tau subunit. This core dimerizes to form the POLIII' complex. PolIII' associates with the gamma complex (composed of gamma, delta, delta', psi and chi chains) and with the beta chain to form the complete DNA polymerase III complex.</text>
</comment>
<evidence type="ECO:0000256" key="1">
    <source>
        <dbReference type="ARBA" id="ARBA00012417"/>
    </source>
</evidence>
<dbReference type="Proteomes" id="UP000060699">
    <property type="component" value="Chromosome"/>
</dbReference>
<dbReference type="InterPro" id="IPR036397">
    <property type="entry name" value="RNaseH_sf"/>
</dbReference>
<dbReference type="FunFam" id="3.30.420.10:FF:000045">
    <property type="entry name" value="3'-5' exonuclease DinG"/>
    <property type="match status" value="1"/>
</dbReference>
<dbReference type="Gene3D" id="3.30.420.10">
    <property type="entry name" value="Ribonuclease H-like superfamily/Ribonuclease H"/>
    <property type="match status" value="1"/>
</dbReference>
<dbReference type="PANTHER" id="PTHR30231:SF37">
    <property type="entry name" value="EXODEOXYRIBONUCLEASE 10"/>
    <property type="match status" value="1"/>
</dbReference>
<dbReference type="KEGG" id="rdp:RD2015_94"/>
<keyword evidence="7" id="KW-1185">Reference proteome</keyword>
<evidence type="ECO:0000256" key="2">
    <source>
        <dbReference type="ARBA" id="ARBA00025483"/>
    </source>
</evidence>
<sequence>MNRTIAVIDFETTGHSPQGGGRATEIAAVLLKDGEIVGHYQSLMRSGAWIPPMIERLTGISNEMLEDAPDAEQVMREVATFTQGCGFVAHNAAFDRGFWMAELARAHEVVDVDPRSARFTPEFVCTVKMARRLYPESPNCKLGTLARYHQLPDNGRAHRALADAMTTAQLVQRMQRDIAAELAESLGELNVEHELMLRLQAVARPMWTKAVTGYVRDVRRHQQVSLV</sequence>
<dbReference type="GO" id="GO:0008408">
    <property type="term" value="F:3'-5' exonuclease activity"/>
    <property type="evidence" value="ECO:0007669"/>
    <property type="project" value="TreeGrafter"/>
</dbReference>
<comment type="function">
    <text evidence="2">DNA polymerase III is a complex, multichain enzyme responsible for most of the replicative synthesis in bacteria. The epsilon subunit contain the editing function and is a proofreading 3'-5' exonuclease.</text>
</comment>